<dbReference type="Pfam" id="PF00291">
    <property type="entry name" value="PALP"/>
    <property type="match status" value="1"/>
</dbReference>
<dbReference type="PIRSF" id="PIRSF006278">
    <property type="entry name" value="ACCD_DCysDesulf"/>
    <property type="match status" value="1"/>
</dbReference>
<dbReference type="STRING" id="1912961.BU204_11255"/>
<gene>
    <name evidence="6" type="ORF">BU204_11255</name>
</gene>
<evidence type="ECO:0000259" key="5">
    <source>
        <dbReference type="Pfam" id="PF00291"/>
    </source>
</evidence>
<sequence length="350" mass="36138">MPFDVEGFPAAALDAIPRVDLGGWPTPLQEAPRLGEALGLSTLLVKRDDVHPLGAGGNKLRKLEYHLGAALEAGADTVITFGALQTNHGRQTAAACAKLGLRCELVLTAKVPRAGEAYERSGNIPLSKLFGATVHVCADDEAAGRTYDRLLAEAEADGRKVATVPVGGSNDLGALGYVRATRELAEQLTERGIDHAQLVIPHASGGTAAGITLAAGLLGGLAVNIVCVSHPAEEATANLVELRAGAAGLLGVEPVSARLSMTEATLGPGYGIPTEAVWEALRTFGRTEGVVLDPVYTGKVAAALLDWKHTLDLDPGEPVVFLHTGGMPGLYGYAPELVTAVETASEISSP</sequence>
<proteinExistence type="inferred from homology"/>
<comment type="similarity">
    <text evidence="2">Belongs to the ACC deaminase/D-cysteine desulfhydrase family.</text>
</comment>
<keyword evidence="3 4" id="KW-0663">Pyridoxal phosphate</keyword>
<name>A0A1Q8CT52_9PSEU</name>
<evidence type="ECO:0000313" key="6">
    <source>
        <dbReference type="EMBL" id="OLF17504.1"/>
    </source>
</evidence>
<dbReference type="SUPFAM" id="SSF53686">
    <property type="entry name" value="Tryptophan synthase beta subunit-like PLP-dependent enzymes"/>
    <property type="match status" value="1"/>
</dbReference>
<accession>A0A1Q8CT52</accession>
<dbReference type="PANTHER" id="PTHR43780">
    <property type="entry name" value="1-AMINOCYCLOPROPANE-1-CARBOXYLATE DEAMINASE-RELATED"/>
    <property type="match status" value="1"/>
</dbReference>
<dbReference type="EMBL" id="MSIE01000016">
    <property type="protein sequence ID" value="OLF17504.1"/>
    <property type="molecule type" value="Genomic_DNA"/>
</dbReference>
<dbReference type="InterPro" id="IPR027278">
    <property type="entry name" value="ACCD_DCysDesulf"/>
</dbReference>
<reference evidence="6 7" key="1">
    <citation type="submission" date="2016-12" db="EMBL/GenBank/DDBJ databases">
        <title>The draft genome sequence of Actinophytocola sp. 11-183.</title>
        <authorList>
            <person name="Wang W."/>
            <person name="Yuan L."/>
        </authorList>
    </citation>
    <scope>NUCLEOTIDE SEQUENCE [LARGE SCALE GENOMIC DNA]</scope>
    <source>
        <strain evidence="6 7">11-183</strain>
    </source>
</reference>
<dbReference type="GO" id="GO:1901605">
    <property type="term" value="P:alpha-amino acid metabolic process"/>
    <property type="evidence" value="ECO:0007669"/>
    <property type="project" value="UniProtKB-ARBA"/>
</dbReference>
<dbReference type="PANTHER" id="PTHR43780:SF2">
    <property type="entry name" value="1-AMINOCYCLOPROPANE-1-CARBOXYLATE DEAMINASE-RELATED"/>
    <property type="match status" value="1"/>
</dbReference>
<protein>
    <submittedName>
        <fullName evidence="6">1-aminocyclopropane-1-carboxylate deaminase</fullName>
    </submittedName>
</protein>
<comment type="cofactor">
    <cofactor evidence="1">
        <name>pyridoxal 5'-phosphate</name>
        <dbReference type="ChEBI" id="CHEBI:597326"/>
    </cofactor>
</comment>
<evidence type="ECO:0000256" key="2">
    <source>
        <dbReference type="ARBA" id="ARBA00008639"/>
    </source>
</evidence>
<evidence type="ECO:0000256" key="1">
    <source>
        <dbReference type="ARBA" id="ARBA00001933"/>
    </source>
</evidence>
<keyword evidence="7" id="KW-1185">Reference proteome</keyword>
<dbReference type="InterPro" id="IPR036052">
    <property type="entry name" value="TrpB-like_PALP_sf"/>
</dbReference>
<dbReference type="GO" id="GO:0019148">
    <property type="term" value="F:D-cysteine desulfhydrase activity"/>
    <property type="evidence" value="ECO:0007669"/>
    <property type="project" value="TreeGrafter"/>
</dbReference>
<feature type="domain" description="Tryptophan synthase beta chain-like PALP" evidence="5">
    <location>
        <begin position="20"/>
        <end position="325"/>
    </location>
</feature>
<dbReference type="Proteomes" id="UP000185596">
    <property type="component" value="Unassembled WGS sequence"/>
</dbReference>
<feature type="modified residue" description="N6-(pyridoxal phosphate)lysine" evidence="4">
    <location>
        <position position="59"/>
    </location>
</feature>
<dbReference type="AlphaFoldDB" id="A0A1Q8CT52"/>
<dbReference type="OrthoDB" id="9801249at2"/>
<evidence type="ECO:0000256" key="3">
    <source>
        <dbReference type="ARBA" id="ARBA00022898"/>
    </source>
</evidence>
<dbReference type="Gene3D" id="3.40.50.1100">
    <property type="match status" value="2"/>
</dbReference>
<evidence type="ECO:0000256" key="4">
    <source>
        <dbReference type="PIRSR" id="PIRSR006278-2"/>
    </source>
</evidence>
<dbReference type="InterPro" id="IPR001926">
    <property type="entry name" value="TrpB-like_PALP"/>
</dbReference>
<comment type="caution">
    <text evidence="6">The sequence shown here is derived from an EMBL/GenBank/DDBJ whole genome shotgun (WGS) entry which is preliminary data.</text>
</comment>
<evidence type="ECO:0000313" key="7">
    <source>
        <dbReference type="Proteomes" id="UP000185596"/>
    </source>
</evidence>
<dbReference type="RefSeq" id="WP_075125555.1">
    <property type="nucleotide sequence ID" value="NZ_MSIE01000016.1"/>
</dbReference>
<organism evidence="6 7">
    <name type="scientific">Actinophytocola xanthii</name>
    <dbReference type="NCBI Taxonomy" id="1912961"/>
    <lineage>
        <taxon>Bacteria</taxon>
        <taxon>Bacillati</taxon>
        <taxon>Actinomycetota</taxon>
        <taxon>Actinomycetes</taxon>
        <taxon>Pseudonocardiales</taxon>
        <taxon>Pseudonocardiaceae</taxon>
    </lineage>
</organism>